<sequence length="224" mass="24309">MSVVSQQSTSRDAQTETTSSANSGSSLVECSSIDAADEWITLETKVIELWEPTSSSVAQVGLLGDASGVTKFVSWAASDLPQLEEGASYRLENIVTNEYDEQFSVHLNTNSSIEEITGEAAERDQLPVGLPDAVAVETIDAADEWHDLVVEVDQLWKPNSDSMKQVGLVGDSTGRIKFVAWKESGLPELDEGATYRLEGVVTDEYDGQFSINLNSATDVERLDQ</sequence>
<feature type="region of interest" description="Disordered" evidence="1">
    <location>
        <begin position="1"/>
        <end position="27"/>
    </location>
</feature>
<dbReference type="EMBL" id="AOMF01000104">
    <property type="protein sequence ID" value="EMA55761.1"/>
    <property type="molecule type" value="Genomic_DNA"/>
</dbReference>
<accession>M0ND24</accession>
<dbReference type="eggNOG" id="arCOG01510">
    <property type="taxonomic scope" value="Archaea"/>
</dbReference>
<dbReference type="OrthoDB" id="335252at2157"/>
<reference evidence="2 3" key="1">
    <citation type="journal article" date="2014" name="PLoS Genet.">
        <title>Phylogenetically driven sequencing of extremely halophilic archaea reveals strategies for static and dynamic osmo-response.</title>
        <authorList>
            <person name="Becker E.A."/>
            <person name="Seitzer P.M."/>
            <person name="Tritt A."/>
            <person name="Larsen D."/>
            <person name="Krusor M."/>
            <person name="Yao A.I."/>
            <person name="Wu D."/>
            <person name="Madern D."/>
            <person name="Eisen J.A."/>
            <person name="Darling A.E."/>
            <person name="Facciotti M.T."/>
        </authorList>
    </citation>
    <scope>NUCLEOTIDE SEQUENCE [LARGE SCALE GENOMIC DNA]</scope>
    <source>
        <strain evidence="2 3">JCM 13552</strain>
    </source>
</reference>
<dbReference type="FunFam" id="2.40.50.140:FF:000301">
    <property type="entry name" value="Replication protein A"/>
    <property type="match status" value="1"/>
</dbReference>
<dbReference type="RefSeq" id="WP_007738353.1">
    <property type="nucleotide sequence ID" value="NZ_AOMF01000104.1"/>
</dbReference>
<dbReference type="STRING" id="1227457.C451_05068"/>
<gene>
    <name evidence="2" type="ORF">C451_05068</name>
</gene>
<dbReference type="Proteomes" id="UP000011680">
    <property type="component" value="Unassembled WGS sequence"/>
</dbReference>
<organism evidence="2 3">
    <name type="scientific">Halococcus thailandensis JCM 13552</name>
    <dbReference type="NCBI Taxonomy" id="1227457"/>
    <lineage>
        <taxon>Archaea</taxon>
        <taxon>Methanobacteriati</taxon>
        <taxon>Methanobacteriota</taxon>
        <taxon>Stenosarchaea group</taxon>
        <taxon>Halobacteria</taxon>
        <taxon>Halobacteriales</taxon>
        <taxon>Halococcaceae</taxon>
        <taxon>Halococcus</taxon>
    </lineage>
</organism>
<protein>
    <submittedName>
        <fullName evidence="2">Replication factor A</fullName>
    </submittedName>
</protein>
<dbReference type="SUPFAM" id="SSF50249">
    <property type="entry name" value="Nucleic acid-binding proteins"/>
    <property type="match status" value="2"/>
</dbReference>
<evidence type="ECO:0000313" key="2">
    <source>
        <dbReference type="EMBL" id="EMA55761.1"/>
    </source>
</evidence>
<dbReference type="PATRIC" id="fig|1227457.3.peg.910"/>
<dbReference type="AlphaFoldDB" id="M0ND24"/>
<keyword evidence="3" id="KW-1185">Reference proteome</keyword>
<proteinExistence type="predicted"/>
<evidence type="ECO:0000256" key="1">
    <source>
        <dbReference type="SAM" id="MobiDB-lite"/>
    </source>
</evidence>
<dbReference type="Gene3D" id="2.40.50.140">
    <property type="entry name" value="Nucleic acid-binding proteins"/>
    <property type="match status" value="2"/>
</dbReference>
<evidence type="ECO:0000313" key="3">
    <source>
        <dbReference type="Proteomes" id="UP000011680"/>
    </source>
</evidence>
<comment type="caution">
    <text evidence="2">The sequence shown here is derived from an EMBL/GenBank/DDBJ whole genome shotgun (WGS) entry which is preliminary data.</text>
</comment>
<name>M0ND24_9EURY</name>
<dbReference type="InterPro" id="IPR012340">
    <property type="entry name" value="NA-bd_OB-fold"/>
</dbReference>
<dbReference type="CDD" id="cd04491">
    <property type="entry name" value="SoSSB_OBF"/>
    <property type="match status" value="2"/>
</dbReference>